<protein>
    <submittedName>
        <fullName evidence="3">Iron dicitrate transport regulator FecR</fullName>
    </submittedName>
</protein>
<evidence type="ECO:0000259" key="1">
    <source>
        <dbReference type="Pfam" id="PF04773"/>
    </source>
</evidence>
<dbReference type="Gene3D" id="2.60.120.1440">
    <property type="match status" value="1"/>
</dbReference>
<reference evidence="3 4" key="1">
    <citation type="submission" date="2017-05" db="EMBL/GenBank/DDBJ databases">
        <title>Complete and WGS of Bordetella genogroups.</title>
        <authorList>
            <person name="Spilker T."/>
            <person name="LiPuma J."/>
        </authorList>
    </citation>
    <scope>NUCLEOTIDE SEQUENCE [LARGE SCALE GENOMIC DNA]</scope>
    <source>
        <strain evidence="3 4">AU19157</strain>
    </source>
</reference>
<sequence length="327" mass="36075">MACGQAISEATADAAAEWLTVMMSGEATESERQRWQQWRQSDPEHELAWQHIEAVTRRLGVMQPDAAYRALSSYAGLAAPGRRKAMRMLLWGGALGTGTLLASRTQAWRQATADYRSGVGEQREVVLSDDTRILLNTDSAIDVRFDARHRLVRLVAGEAMIVTGHVPVNGVPDSRPFIVQTAEGRLRALGTRFLARQDEGTTLVAVIESAVEIRPDAAAAAPRTVRAGERATFSRDAIDGVSALRDADIAWTRGQIVAEDMRLDDFLTKLGRYRPGFLRCDARAADLRVSGVFPLADTDRILDMLAKVLPVRVQRHTRYWVTIEAIA</sequence>
<dbReference type="OrthoDB" id="1100567at2"/>
<dbReference type="PANTHER" id="PTHR30273:SF2">
    <property type="entry name" value="PROTEIN FECR"/>
    <property type="match status" value="1"/>
</dbReference>
<evidence type="ECO:0000259" key="2">
    <source>
        <dbReference type="Pfam" id="PF16220"/>
    </source>
</evidence>
<proteinExistence type="predicted"/>
<feature type="domain" description="FecR protein" evidence="1">
    <location>
        <begin position="114"/>
        <end position="212"/>
    </location>
</feature>
<dbReference type="Pfam" id="PF16220">
    <property type="entry name" value="DUF4880"/>
    <property type="match status" value="1"/>
</dbReference>
<evidence type="ECO:0000313" key="3">
    <source>
        <dbReference type="EMBL" id="ARP79719.1"/>
    </source>
</evidence>
<accession>A0A1W6YFA9</accession>
<dbReference type="STRING" id="1416806.CAL12_02020"/>
<evidence type="ECO:0000313" key="4">
    <source>
        <dbReference type="Proteomes" id="UP000194151"/>
    </source>
</evidence>
<keyword evidence="4" id="KW-1185">Reference proteome</keyword>
<dbReference type="GO" id="GO:0016989">
    <property type="term" value="F:sigma factor antagonist activity"/>
    <property type="evidence" value="ECO:0007669"/>
    <property type="project" value="TreeGrafter"/>
</dbReference>
<feature type="domain" description="FecR N-terminal" evidence="2">
    <location>
        <begin position="13"/>
        <end position="55"/>
    </location>
</feature>
<gene>
    <name evidence="3" type="ORF">CAL12_02020</name>
</gene>
<organism evidence="3 4">
    <name type="scientific">Bordetella genomosp. 8</name>
    <dbReference type="NCBI Taxonomy" id="1416806"/>
    <lineage>
        <taxon>Bacteria</taxon>
        <taxon>Pseudomonadati</taxon>
        <taxon>Pseudomonadota</taxon>
        <taxon>Betaproteobacteria</taxon>
        <taxon>Burkholderiales</taxon>
        <taxon>Alcaligenaceae</taxon>
        <taxon>Bordetella</taxon>
    </lineage>
</organism>
<dbReference type="Pfam" id="PF04773">
    <property type="entry name" value="FecR"/>
    <property type="match status" value="1"/>
</dbReference>
<dbReference type="AlphaFoldDB" id="A0A1W6YFA9"/>
<dbReference type="PANTHER" id="PTHR30273">
    <property type="entry name" value="PERIPLASMIC SIGNAL SENSOR AND SIGMA FACTOR ACTIVATOR FECR-RELATED"/>
    <property type="match status" value="1"/>
</dbReference>
<name>A0A1W6YFA9_9BORD</name>
<dbReference type="PIRSF" id="PIRSF018266">
    <property type="entry name" value="FecR"/>
    <property type="match status" value="1"/>
</dbReference>
<dbReference type="EMBL" id="CP021108">
    <property type="protein sequence ID" value="ARP79719.1"/>
    <property type="molecule type" value="Genomic_DNA"/>
</dbReference>
<dbReference type="KEGG" id="bgv:CAL12_02020"/>
<dbReference type="InterPro" id="IPR012373">
    <property type="entry name" value="Ferrdict_sens_TM"/>
</dbReference>
<dbReference type="InterPro" id="IPR006860">
    <property type="entry name" value="FecR"/>
</dbReference>
<dbReference type="Proteomes" id="UP000194151">
    <property type="component" value="Chromosome"/>
</dbReference>
<dbReference type="InterPro" id="IPR032623">
    <property type="entry name" value="FecR_N"/>
</dbReference>